<comment type="caution">
    <text evidence="2">The sequence shown here is derived from an EMBL/GenBank/DDBJ whole genome shotgun (WGS) entry which is preliminary data.</text>
</comment>
<dbReference type="SUPFAM" id="SSF52821">
    <property type="entry name" value="Rhodanese/Cell cycle control phosphatase"/>
    <property type="match status" value="1"/>
</dbReference>
<dbReference type="AlphaFoldDB" id="A0A9P8QEJ6"/>
<dbReference type="Gene3D" id="3.40.250.10">
    <property type="entry name" value="Rhodanese-like domain"/>
    <property type="match status" value="1"/>
</dbReference>
<feature type="domain" description="Rhodanese" evidence="1">
    <location>
        <begin position="33"/>
        <end position="63"/>
    </location>
</feature>
<sequence>MTQQTEIPYSIILPSRLKEWLEPHLVNNPATSIPSNFIIIDVRGSDFKYGKIPTAINVPCKYFNKYAIAYLLQKYPVSHLGVDITSVLTWWISHGHNTVVMQRVDEIYTLVELFLWQLCGVQVVQFIALNVAQLMVDLSVNDTVSDGLRDNVFGRGFVVKVQLDTDVL</sequence>
<dbReference type="Proteomes" id="UP000774326">
    <property type="component" value="Unassembled WGS sequence"/>
</dbReference>
<evidence type="ECO:0000259" key="1">
    <source>
        <dbReference type="PROSITE" id="PS50206"/>
    </source>
</evidence>
<accession>A0A9P8QEJ6</accession>
<evidence type="ECO:0000313" key="3">
    <source>
        <dbReference type="Proteomes" id="UP000774326"/>
    </source>
</evidence>
<proteinExistence type="predicted"/>
<organism evidence="2 3">
    <name type="scientific">Wickerhamomyces pijperi</name>
    <name type="common">Yeast</name>
    <name type="synonym">Pichia pijperi</name>
    <dbReference type="NCBI Taxonomy" id="599730"/>
    <lineage>
        <taxon>Eukaryota</taxon>
        <taxon>Fungi</taxon>
        <taxon>Dikarya</taxon>
        <taxon>Ascomycota</taxon>
        <taxon>Saccharomycotina</taxon>
        <taxon>Saccharomycetes</taxon>
        <taxon>Phaffomycetales</taxon>
        <taxon>Wickerhamomycetaceae</taxon>
        <taxon>Wickerhamomyces</taxon>
    </lineage>
</organism>
<dbReference type="OrthoDB" id="8300214at2759"/>
<dbReference type="EMBL" id="JAEUBG010000019">
    <property type="protein sequence ID" value="KAH3688972.1"/>
    <property type="molecule type" value="Genomic_DNA"/>
</dbReference>
<dbReference type="InterPro" id="IPR001763">
    <property type="entry name" value="Rhodanese-like_dom"/>
</dbReference>
<reference evidence="2" key="2">
    <citation type="submission" date="2021-01" db="EMBL/GenBank/DDBJ databases">
        <authorList>
            <person name="Schikora-Tamarit M.A."/>
        </authorList>
    </citation>
    <scope>NUCLEOTIDE SEQUENCE</scope>
    <source>
        <strain evidence="2">CBS2887</strain>
    </source>
</reference>
<gene>
    <name evidence="2" type="ORF">WICPIJ_000031</name>
</gene>
<protein>
    <recommendedName>
        <fullName evidence="1">Rhodanese domain-containing protein</fullName>
    </recommendedName>
</protein>
<keyword evidence="3" id="KW-1185">Reference proteome</keyword>
<name>A0A9P8QEJ6_WICPI</name>
<evidence type="ECO:0000313" key="2">
    <source>
        <dbReference type="EMBL" id="KAH3688972.1"/>
    </source>
</evidence>
<dbReference type="InterPro" id="IPR036873">
    <property type="entry name" value="Rhodanese-like_dom_sf"/>
</dbReference>
<reference evidence="2" key="1">
    <citation type="journal article" date="2021" name="Open Biol.">
        <title>Shared evolutionary footprints suggest mitochondrial oxidative damage underlies multiple complex I losses in fungi.</title>
        <authorList>
            <person name="Schikora-Tamarit M.A."/>
            <person name="Marcet-Houben M."/>
            <person name="Nosek J."/>
            <person name="Gabaldon T."/>
        </authorList>
    </citation>
    <scope>NUCLEOTIDE SEQUENCE</scope>
    <source>
        <strain evidence="2">CBS2887</strain>
    </source>
</reference>
<dbReference type="PROSITE" id="PS50206">
    <property type="entry name" value="RHODANESE_3"/>
    <property type="match status" value="1"/>
</dbReference>